<evidence type="ECO:0000259" key="8">
    <source>
        <dbReference type="PROSITE" id="PS50089"/>
    </source>
</evidence>
<dbReference type="GO" id="GO:0043161">
    <property type="term" value="P:proteasome-mediated ubiquitin-dependent protein catabolic process"/>
    <property type="evidence" value="ECO:0007669"/>
    <property type="project" value="TreeGrafter"/>
</dbReference>
<evidence type="ECO:0000256" key="5">
    <source>
        <dbReference type="ARBA" id="ARBA00022833"/>
    </source>
</evidence>
<evidence type="ECO:0000313" key="10">
    <source>
        <dbReference type="Proteomes" id="UP001485043"/>
    </source>
</evidence>
<keyword evidence="2" id="KW-0479">Metal-binding</keyword>
<dbReference type="Proteomes" id="UP001485043">
    <property type="component" value="Unassembled WGS sequence"/>
</dbReference>
<dbReference type="EMBL" id="JALJOV010000912">
    <property type="protein sequence ID" value="KAK9858815.1"/>
    <property type="molecule type" value="Genomic_DNA"/>
</dbReference>
<dbReference type="GO" id="GO:0012505">
    <property type="term" value="C:endomembrane system"/>
    <property type="evidence" value="ECO:0007669"/>
    <property type="project" value="TreeGrafter"/>
</dbReference>
<dbReference type="InterPro" id="IPR050731">
    <property type="entry name" value="HRD1_E3_ubiq-ligases"/>
</dbReference>
<dbReference type="SUPFAM" id="SSF57850">
    <property type="entry name" value="RING/U-box"/>
    <property type="match status" value="1"/>
</dbReference>
<feature type="compositionally biased region" description="Pro residues" evidence="7">
    <location>
        <begin position="56"/>
        <end position="67"/>
    </location>
</feature>
<reference evidence="9 10" key="1">
    <citation type="journal article" date="2024" name="Nat. Commun.">
        <title>Phylogenomics reveals the evolutionary origins of lichenization in chlorophyte algae.</title>
        <authorList>
            <person name="Puginier C."/>
            <person name="Libourel C."/>
            <person name="Otte J."/>
            <person name="Skaloud P."/>
            <person name="Haon M."/>
            <person name="Grisel S."/>
            <person name="Petersen M."/>
            <person name="Berrin J.G."/>
            <person name="Delaux P.M."/>
            <person name="Dal Grande F."/>
            <person name="Keller J."/>
        </authorList>
    </citation>
    <scope>NUCLEOTIDE SEQUENCE [LARGE SCALE GENOMIC DNA]</scope>
    <source>
        <strain evidence="9 10">SAG 2523</strain>
    </source>
</reference>
<dbReference type="InterPro" id="IPR001841">
    <property type="entry name" value="Znf_RING"/>
</dbReference>
<evidence type="ECO:0000313" key="9">
    <source>
        <dbReference type="EMBL" id="KAK9858815.1"/>
    </source>
</evidence>
<evidence type="ECO:0000256" key="3">
    <source>
        <dbReference type="ARBA" id="ARBA00022771"/>
    </source>
</evidence>
<feature type="region of interest" description="Disordered" evidence="7">
    <location>
        <begin position="53"/>
        <end position="106"/>
    </location>
</feature>
<dbReference type="Gene3D" id="3.30.40.10">
    <property type="entry name" value="Zinc/RING finger domain, C3HC4 (zinc finger)"/>
    <property type="match status" value="1"/>
</dbReference>
<evidence type="ECO:0000256" key="7">
    <source>
        <dbReference type="SAM" id="MobiDB-lite"/>
    </source>
</evidence>
<dbReference type="PANTHER" id="PTHR22763">
    <property type="entry name" value="RING ZINC FINGER PROTEIN"/>
    <property type="match status" value="1"/>
</dbReference>
<keyword evidence="10" id="KW-1185">Reference proteome</keyword>
<name>A0AAW1SW54_9CHLO</name>
<keyword evidence="5" id="KW-0862">Zinc</keyword>
<evidence type="ECO:0000256" key="2">
    <source>
        <dbReference type="ARBA" id="ARBA00022723"/>
    </source>
</evidence>
<feature type="compositionally biased region" description="Polar residues" evidence="7">
    <location>
        <begin position="78"/>
        <end position="93"/>
    </location>
</feature>
<dbReference type="InterPro" id="IPR013083">
    <property type="entry name" value="Znf_RING/FYVE/PHD"/>
</dbReference>
<evidence type="ECO:0000256" key="6">
    <source>
        <dbReference type="PROSITE-ProRule" id="PRU00175"/>
    </source>
</evidence>
<organism evidence="9 10">
    <name type="scientific">Apatococcus fuscideae</name>
    <dbReference type="NCBI Taxonomy" id="2026836"/>
    <lineage>
        <taxon>Eukaryota</taxon>
        <taxon>Viridiplantae</taxon>
        <taxon>Chlorophyta</taxon>
        <taxon>core chlorophytes</taxon>
        <taxon>Trebouxiophyceae</taxon>
        <taxon>Chlorellales</taxon>
        <taxon>Chlorellaceae</taxon>
        <taxon>Apatococcus</taxon>
    </lineage>
</organism>
<comment type="pathway">
    <text evidence="1">Protein modification; protein ubiquitination.</text>
</comment>
<protein>
    <recommendedName>
        <fullName evidence="8">RING-type domain-containing protein</fullName>
    </recommendedName>
</protein>
<keyword evidence="4" id="KW-0833">Ubl conjugation pathway</keyword>
<dbReference type="AlphaFoldDB" id="A0AAW1SW54"/>
<feature type="compositionally biased region" description="Low complexity" evidence="7">
    <location>
        <begin position="68"/>
        <end position="77"/>
    </location>
</feature>
<gene>
    <name evidence="9" type="ORF">WJX84_007984</name>
</gene>
<sequence length="165" mass="17805">MGDFVHFPSCLLASLYNFVTSNSTAHPRHLQDASPDDLERMNGSCAICWSDMEASPSPPTPTQPPLPITAAPATTQPGSAHQDGTSSIGTHTQPQEEEREVGPQPGKTLQCGHAFHEECILNWLNQCRRQGRAARCPMCNGLVKLKVAWSFPWPGRMLTGGGQAG</sequence>
<keyword evidence="3 6" id="KW-0863">Zinc-finger</keyword>
<accession>A0AAW1SW54</accession>
<dbReference type="InterPro" id="IPR024766">
    <property type="entry name" value="Znf_RING_H2"/>
</dbReference>
<comment type="caution">
    <text evidence="9">The sequence shown here is derived from an EMBL/GenBank/DDBJ whole genome shotgun (WGS) entry which is preliminary data.</text>
</comment>
<dbReference type="GO" id="GO:0061630">
    <property type="term" value="F:ubiquitin protein ligase activity"/>
    <property type="evidence" value="ECO:0007669"/>
    <property type="project" value="TreeGrafter"/>
</dbReference>
<evidence type="ECO:0000256" key="1">
    <source>
        <dbReference type="ARBA" id="ARBA00004906"/>
    </source>
</evidence>
<dbReference type="SMART" id="SM00184">
    <property type="entry name" value="RING"/>
    <property type="match status" value="1"/>
</dbReference>
<dbReference type="Pfam" id="PF12678">
    <property type="entry name" value="zf-rbx1"/>
    <property type="match status" value="1"/>
</dbReference>
<dbReference type="PROSITE" id="PS50089">
    <property type="entry name" value="ZF_RING_2"/>
    <property type="match status" value="1"/>
</dbReference>
<dbReference type="GO" id="GO:0008270">
    <property type="term" value="F:zinc ion binding"/>
    <property type="evidence" value="ECO:0007669"/>
    <property type="project" value="UniProtKB-KW"/>
</dbReference>
<feature type="domain" description="RING-type" evidence="8">
    <location>
        <begin position="45"/>
        <end position="140"/>
    </location>
</feature>
<evidence type="ECO:0000256" key="4">
    <source>
        <dbReference type="ARBA" id="ARBA00022786"/>
    </source>
</evidence>
<proteinExistence type="predicted"/>